<evidence type="ECO:0000313" key="18">
    <source>
        <dbReference type="Proteomes" id="UP000029646"/>
    </source>
</evidence>
<dbReference type="PROSITE" id="PS01156">
    <property type="entry name" value="TONB_DEPENDENT_REC_2"/>
    <property type="match status" value="1"/>
</dbReference>
<dbReference type="eggNOG" id="COG4772">
    <property type="taxonomic scope" value="Bacteria"/>
</dbReference>
<evidence type="ECO:0000256" key="8">
    <source>
        <dbReference type="ARBA" id="ARBA00023170"/>
    </source>
</evidence>
<evidence type="ECO:0000256" key="10">
    <source>
        <dbReference type="PROSITE-ProRule" id="PRU01360"/>
    </source>
</evidence>
<dbReference type="InterPro" id="IPR010917">
    <property type="entry name" value="TonB_rcpt_CS"/>
</dbReference>
<dbReference type="InterPro" id="IPR036942">
    <property type="entry name" value="Beta-barrel_TonB_sf"/>
</dbReference>
<feature type="domain" description="TonB-dependent receptor plug" evidence="14">
    <location>
        <begin position="135"/>
        <end position="212"/>
    </location>
</feature>
<dbReference type="AlphaFoldDB" id="A0A090W2H6"/>
<dbReference type="SUPFAM" id="SSF56935">
    <property type="entry name" value="Porins"/>
    <property type="match status" value="1"/>
</dbReference>
<evidence type="ECO:0000256" key="11">
    <source>
        <dbReference type="RuleBase" id="RU003357"/>
    </source>
</evidence>
<evidence type="ECO:0000259" key="14">
    <source>
        <dbReference type="Pfam" id="PF07715"/>
    </source>
</evidence>
<dbReference type="SUPFAM" id="SSF49464">
    <property type="entry name" value="Carboxypeptidase regulatory domain-like"/>
    <property type="match status" value="1"/>
</dbReference>
<evidence type="ECO:0000313" key="17">
    <source>
        <dbReference type="Proteomes" id="UP000029641"/>
    </source>
</evidence>
<dbReference type="GO" id="GO:0009279">
    <property type="term" value="C:cell outer membrane"/>
    <property type="evidence" value="ECO:0007669"/>
    <property type="project" value="UniProtKB-SubCell"/>
</dbReference>
<dbReference type="InterPro" id="IPR039426">
    <property type="entry name" value="TonB-dep_rcpt-like"/>
</dbReference>
<proteinExistence type="inferred from homology"/>
<protein>
    <submittedName>
        <fullName evidence="16">Thiamin-regulated outer membrane receptor Omr1</fullName>
    </submittedName>
</protein>
<dbReference type="Gene3D" id="2.40.170.20">
    <property type="entry name" value="TonB-dependent receptor, beta-barrel domain"/>
    <property type="match status" value="1"/>
</dbReference>
<dbReference type="Proteomes" id="UP000029641">
    <property type="component" value="Unassembled WGS sequence"/>
</dbReference>
<dbReference type="Pfam" id="PF00593">
    <property type="entry name" value="TonB_dep_Rec_b-barrel"/>
    <property type="match status" value="1"/>
</dbReference>
<evidence type="ECO:0000256" key="3">
    <source>
        <dbReference type="ARBA" id="ARBA00022452"/>
    </source>
</evidence>
<gene>
    <name evidence="15" type="ORF">JCM19301_2515</name>
    <name evidence="16" type="ORF">JCM19302_3863</name>
</gene>
<evidence type="ECO:0000259" key="13">
    <source>
        <dbReference type="Pfam" id="PF00593"/>
    </source>
</evidence>
<name>A0A090W2H6_9FLAO</name>
<dbReference type="InterPro" id="IPR000531">
    <property type="entry name" value="Beta-barrel_TonB"/>
</dbReference>
<dbReference type="Pfam" id="PF13715">
    <property type="entry name" value="CarbopepD_reg_2"/>
    <property type="match status" value="1"/>
</dbReference>
<dbReference type="EMBL" id="BBNS01000002">
    <property type="protein sequence ID" value="GAL69674.1"/>
    <property type="molecule type" value="Genomic_DNA"/>
</dbReference>
<evidence type="ECO:0000256" key="6">
    <source>
        <dbReference type="ARBA" id="ARBA00023077"/>
    </source>
</evidence>
<dbReference type="Pfam" id="PF07715">
    <property type="entry name" value="Plug"/>
    <property type="match status" value="1"/>
</dbReference>
<accession>A0A090W2H6</accession>
<evidence type="ECO:0000256" key="9">
    <source>
        <dbReference type="ARBA" id="ARBA00023237"/>
    </source>
</evidence>
<dbReference type="InterPro" id="IPR012910">
    <property type="entry name" value="Plug_dom"/>
</dbReference>
<keyword evidence="4 10" id="KW-0812">Transmembrane</keyword>
<organism evidence="16 18">
    <name type="scientific">Jejuia pallidilutea</name>
    <dbReference type="NCBI Taxonomy" id="504487"/>
    <lineage>
        <taxon>Bacteria</taxon>
        <taxon>Pseudomonadati</taxon>
        <taxon>Bacteroidota</taxon>
        <taxon>Flavobacteriia</taxon>
        <taxon>Flavobacteriales</taxon>
        <taxon>Flavobacteriaceae</taxon>
        <taxon>Jejuia</taxon>
    </lineage>
</organism>
<evidence type="ECO:0000256" key="7">
    <source>
        <dbReference type="ARBA" id="ARBA00023136"/>
    </source>
</evidence>
<evidence type="ECO:0000256" key="2">
    <source>
        <dbReference type="ARBA" id="ARBA00022448"/>
    </source>
</evidence>
<keyword evidence="2 10" id="KW-0813">Transport</keyword>
<evidence type="ECO:0000256" key="5">
    <source>
        <dbReference type="ARBA" id="ARBA00022729"/>
    </source>
</evidence>
<keyword evidence="3 10" id="KW-1134">Transmembrane beta strand</keyword>
<dbReference type="PANTHER" id="PTHR30069">
    <property type="entry name" value="TONB-DEPENDENT OUTER MEMBRANE RECEPTOR"/>
    <property type="match status" value="1"/>
</dbReference>
<evidence type="ECO:0000313" key="15">
    <source>
        <dbReference type="EMBL" id="GAL66420.1"/>
    </source>
</evidence>
<keyword evidence="6 11" id="KW-0798">TonB box</keyword>
<evidence type="ECO:0000256" key="1">
    <source>
        <dbReference type="ARBA" id="ARBA00004571"/>
    </source>
</evidence>
<evidence type="ECO:0000313" key="16">
    <source>
        <dbReference type="EMBL" id="GAL69674.1"/>
    </source>
</evidence>
<comment type="subcellular location">
    <subcellularLocation>
        <location evidence="1 10">Cell outer membrane</location>
        <topology evidence="1 10">Multi-pass membrane protein</topology>
    </subcellularLocation>
</comment>
<dbReference type="PANTHER" id="PTHR30069:SF29">
    <property type="entry name" value="HEMOGLOBIN AND HEMOGLOBIN-HAPTOGLOBIN-BINDING PROTEIN 1-RELATED"/>
    <property type="match status" value="1"/>
</dbReference>
<feature type="chain" id="PRO_5009379355" evidence="12">
    <location>
        <begin position="41"/>
        <end position="867"/>
    </location>
</feature>
<dbReference type="EMBL" id="BBNR01000004">
    <property type="protein sequence ID" value="GAL66420.1"/>
    <property type="molecule type" value="Genomic_DNA"/>
</dbReference>
<dbReference type="STRING" id="504487.JCM19538_2243"/>
<dbReference type="Gene3D" id="2.170.130.10">
    <property type="entry name" value="TonB-dependent receptor, plug domain"/>
    <property type="match status" value="1"/>
</dbReference>
<dbReference type="GO" id="GO:0044718">
    <property type="term" value="P:siderophore transmembrane transport"/>
    <property type="evidence" value="ECO:0007669"/>
    <property type="project" value="TreeGrafter"/>
</dbReference>
<keyword evidence="9 10" id="KW-0998">Cell outer membrane</keyword>
<comment type="caution">
    <text evidence="16">The sequence shown here is derived from an EMBL/GenBank/DDBJ whole genome shotgun (WGS) entry which is preliminary data.</text>
</comment>
<dbReference type="Gene3D" id="2.60.40.1120">
    <property type="entry name" value="Carboxypeptidase-like, regulatory domain"/>
    <property type="match status" value="1"/>
</dbReference>
<dbReference type="Proteomes" id="UP000029646">
    <property type="component" value="Unassembled WGS sequence"/>
</dbReference>
<evidence type="ECO:0000256" key="4">
    <source>
        <dbReference type="ARBA" id="ARBA00022692"/>
    </source>
</evidence>
<dbReference type="InterPro" id="IPR037066">
    <property type="entry name" value="Plug_dom_sf"/>
</dbReference>
<reference evidence="17 18" key="1">
    <citation type="journal article" date="2014" name="Genome Announc.">
        <title>Draft Genome Sequence of Marine Flavobacterium Jejuia pallidilutea Strain 11shimoA1 and Pigmentation Mutants.</title>
        <authorList>
            <person name="Takatani N."/>
            <person name="Nakanishi M."/>
            <person name="Meirelles P."/>
            <person name="Mino S."/>
            <person name="Suda W."/>
            <person name="Oshima K."/>
            <person name="Hattori M."/>
            <person name="Ohkuma M."/>
            <person name="Hosokawa M."/>
            <person name="Miyashita K."/>
            <person name="Thompson F.L."/>
            <person name="Niwa A."/>
            <person name="Sawabe T."/>
            <person name="Sawabe T."/>
        </authorList>
    </citation>
    <scope>NUCLEOTIDE SEQUENCE [LARGE SCALE GENOMIC DNA]</scope>
    <source>
        <strain evidence="15 17">JCM 19301</strain>
        <strain evidence="16">JCM 19302</strain>
        <strain evidence="18">JCM19302</strain>
    </source>
</reference>
<feature type="signal peptide" evidence="12">
    <location>
        <begin position="1"/>
        <end position="40"/>
    </location>
</feature>
<dbReference type="PROSITE" id="PS52016">
    <property type="entry name" value="TONB_DEPENDENT_REC_3"/>
    <property type="match status" value="1"/>
</dbReference>
<keyword evidence="5 12" id="KW-0732">Signal</keyword>
<feature type="domain" description="TonB-dependent receptor-like beta-barrel" evidence="13">
    <location>
        <begin position="338"/>
        <end position="829"/>
    </location>
</feature>
<keyword evidence="7 10" id="KW-0472">Membrane</keyword>
<sequence>MSIFASTNFKLLNNFSKIMKKTTNLLFLVTVLLFSAVAMAQSTITGTVVEAGTNLPLPGANVIEKGTSNGVTTDFDGNFSITTKESSGEIVITYIGYNSKTISFSGNAALGKVEMKSSQVGLEEIQIIASVAVDRKTPVAVSTVKAADIELKLGSQEFPEILKSTPGVYVTKAGGGFGDGEVRMRGFGSVNVAVMINGIPVNDMENGRVFWSNWAGLGDVTSTMQTQRGLGAAKIAVPSIGGTINIITKTTDVEEGGSIMTSVGNDGYKKYGITYSTGLLDNGFAATVSAAHTQGDGYVDGTQFSGVSYFVNISKEFNEQHKLAFSAFGAKQQHGQRQNRQLIETYRNSERGRKFNADWGYYNGQVTFQEDNFYHKPQISLNHYWNLNDNTSINSSAYVSFGSGGGGGIRGVNKFTFNADGSSEYRDGLYGPINFDKIADENEALGALGSETILRASRNDHNWYGLLSNLKTNLNEDMVLQVGLDFRSYKGLHFQEVTNLLGGQYFLDNNDANNPNNLARVGDVINYNNDGIVGWIGAFGQLEYDVNDSFNTFVAVALSNTSYKRIDYFNYLDSDPLQETDRYNFLGGSIKGGGNYRIDGNHNVFANIGYFERAAEFDAVFLNFSNDNINADAPNQKITSFELGYGYRSEKLAANVNLYRTLWNDRTETVSFQQPDGTRASANVLGVNAVHQGIELDFVYKATDRLEINGMASIGDWRWANNVLDVQVFDEEQNLIETVDLYIEDVHVSDAAQTSFGLGTNYKFGADTRLVVDYVYNADIYARFDPSDRNEPGPDAWKMPAFGLFDVAMTHGFDFGPFDATLTARMNNVFDTEYIPDAQDGAGSTADTALVWMGFGRTFSIGAKLNF</sequence>
<keyword evidence="8 16" id="KW-0675">Receptor</keyword>
<dbReference type="GO" id="GO:0015344">
    <property type="term" value="F:siderophore uptake transmembrane transporter activity"/>
    <property type="evidence" value="ECO:0007669"/>
    <property type="project" value="TreeGrafter"/>
</dbReference>
<evidence type="ECO:0000256" key="12">
    <source>
        <dbReference type="SAM" id="SignalP"/>
    </source>
</evidence>
<dbReference type="InterPro" id="IPR008969">
    <property type="entry name" value="CarboxyPept-like_regulatory"/>
</dbReference>
<comment type="similarity">
    <text evidence="10 11">Belongs to the TonB-dependent receptor family.</text>
</comment>